<dbReference type="Pfam" id="PF13640">
    <property type="entry name" value="2OG-FeII_Oxy_3"/>
    <property type="match status" value="1"/>
</dbReference>
<feature type="compositionally biased region" description="Polar residues" evidence="6">
    <location>
        <begin position="39"/>
        <end position="57"/>
    </location>
</feature>
<dbReference type="InterPro" id="IPR044862">
    <property type="entry name" value="Pro_4_hyd_alph_FE2OG_OXY"/>
</dbReference>
<evidence type="ECO:0000256" key="3">
    <source>
        <dbReference type="ARBA" id="ARBA00022964"/>
    </source>
</evidence>
<evidence type="ECO:0000259" key="7">
    <source>
        <dbReference type="PROSITE" id="PS51471"/>
    </source>
</evidence>
<reference evidence="8" key="1">
    <citation type="submission" date="2013-05" db="EMBL/GenBank/DDBJ databases">
        <authorList>
            <person name="Yim A.K.Y."/>
            <person name="Chan T.F."/>
            <person name="Ji K.M."/>
            <person name="Liu X.Y."/>
            <person name="Zhou J.W."/>
            <person name="Li R.Q."/>
            <person name="Yang K.Y."/>
            <person name="Li J."/>
            <person name="Li M."/>
            <person name="Law P.T.W."/>
            <person name="Wu Y.L."/>
            <person name="Cai Z.L."/>
            <person name="Qin H."/>
            <person name="Bao Y."/>
            <person name="Leung R.K.K."/>
            <person name="Ng P.K.S."/>
            <person name="Zou J."/>
            <person name="Zhong X.J."/>
            <person name="Ran P.X."/>
            <person name="Zhong N.S."/>
            <person name="Liu Z.G."/>
            <person name="Tsui S.K.W."/>
        </authorList>
    </citation>
    <scope>NUCLEOTIDE SEQUENCE</scope>
    <source>
        <strain evidence="8">Derf</strain>
        <tissue evidence="8">Whole organism</tissue>
    </source>
</reference>
<dbReference type="InterPro" id="IPR006620">
    <property type="entry name" value="Pro_4_hyd_alph"/>
</dbReference>
<protein>
    <submittedName>
        <fullName evidence="8">2-oxoglutarate and iron-dependent oxygenase domain-containing protein 3</fullName>
    </submittedName>
</protein>
<proteinExistence type="predicted"/>
<reference evidence="8" key="2">
    <citation type="journal article" date="2022" name="Res Sq">
        <title>Comparative Genomics Reveals Insights into the Divergent Evolution of Astigmatic Mites and Household Pest Adaptations.</title>
        <authorList>
            <person name="Xiong Q."/>
            <person name="Wan A.T.-Y."/>
            <person name="Liu X.-Y."/>
            <person name="Fung C.S.-H."/>
            <person name="Xiao X."/>
            <person name="Malainual N."/>
            <person name="Hou J."/>
            <person name="Wang L."/>
            <person name="Wang M."/>
            <person name="Yang K."/>
            <person name="Cui Y."/>
            <person name="Leung E."/>
            <person name="Nong W."/>
            <person name="Shin S.-K."/>
            <person name="Au S."/>
            <person name="Jeong K.Y."/>
            <person name="Chew F.T."/>
            <person name="Hui J."/>
            <person name="Leung T.F."/>
            <person name="Tungtrongchitr A."/>
            <person name="Zhong N."/>
            <person name="Liu Z."/>
            <person name="Tsui S."/>
        </authorList>
    </citation>
    <scope>NUCLEOTIDE SEQUENCE</scope>
    <source>
        <strain evidence="8">Derf</strain>
        <tissue evidence="8">Whole organism</tissue>
    </source>
</reference>
<keyword evidence="2" id="KW-0479">Metal-binding</keyword>
<dbReference type="InterPro" id="IPR039210">
    <property type="entry name" value="OGFOD3"/>
</dbReference>
<accession>A0A922I8G6</accession>
<feature type="compositionally biased region" description="Basic residues" evidence="6">
    <location>
        <begin position="1"/>
        <end position="16"/>
    </location>
</feature>
<dbReference type="GO" id="GO:0005506">
    <property type="term" value="F:iron ion binding"/>
    <property type="evidence" value="ECO:0007669"/>
    <property type="project" value="InterPro"/>
</dbReference>
<dbReference type="AlphaFoldDB" id="A0A922I8G6"/>
<keyword evidence="4" id="KW-0560">Oxidoreductase</keyword>
<gene>
    <name evidence="8" type="primary">OGFOD3</name>
    <name evidence="8" type="ORF">DERF_006149</name>
</gene>
<feature type="compositionally biased region" description="Basic and acidic residues" evidence="6">
    <location>
        <begin position="20"/>
        <end position="29"/>
    </location>
</feature>
<dbReference type="GO" id="GO:0016020">
    <property type="term" value="C:membrane"/>
    <property type="evidence" value="ECO:0007669"/>
    <property type="project" value="TreeGrafter"/>
</dbReference>
<dbReference type="PANTHER" id="PTHR14650:SF1">
    <property type="entry name" value="2-OXOGLUTARATE AND IRON-DEPENDENT OXYGENASE DOMAIN-CONTAINING PROTEIN 3"/>
    <property type="match status" value="1"/>
</dbReference>
<keyword evidence="9" id="KW-1185">Reference proteome</keyword>
<dbReference type="GO" id="GO:0031418">
    <property type="term" value="F:L-ascorbic acid binding"/>
    <property type="evidence" value="ECO:0007669"/>
    <property type="project" value="InterPro"/>
</dbReference>
<comment type="caution">
    <text evidence="8">The sequence shown here is derived from an EMBL/GenBank/DDBJ whole genome shotgun (WGS) entry which is preliminary data.</text>
</comment>
<dbReference type="PANTHER" id="PTHR14650">
    <property type="entry name" value="PROLYL HYDROXYLASE-RELATED"/>
    <property type="match status" value="1"/>
</dbReference>
<keyword evidence="5" id="KW-0408">Iron</keyword>
<feature type="domain" description="Fe2OG dioxygenase" evidence="7">
    <location>
        <begin position="271"/>
        <end position="371"/>
    </location>
</feature>
<evidence type="ECO:0000256" key="5">
    <source>
        <dbReference type="ARBA" id="ARBA00023004"/>
    </source>
</evidence>
<keyword evidence="3" id="KW-0223">Dioxygenase</keyword>
<dbReference type="PROSITE" id="PS51471">
    <property type="entry name" value="FE2OG_OXY"/>
    <property type="match status" value="1"/>
</dbReference>
<name>A0A922I8G6_DERFA</name>
<dbReference type="GO" id="GO:0016705">
    <property type="term" value="F:oxidoreductase activity, acting on paired donors, with incorporation or reduction of molecular oxygen"/>
    <property type="evidence" value="ECO:0007669"/>
    <property type="project" value="InterPro"/>
</dbReference>
<dbReference type="InterPro" id="IPR005123">
    <property type="entry name" value="Oxoglu/Fe-dep_dioxygenase_dom"/>
</dbReference>
<dbReference type="GO" id="GO:0051213">
    <property type="term" value="F:dioxygenase activity"/>
    <property type="evidence" value="ECO:0007669"/>
    <property type="project" value="UniProtKB-KW"/>
</dbReference>
<feature type="region of interest" description="Disordered" evidence="6">
    <location>
        <begin position="1"/>
        <end position="67"/>
    </location>
</feature>
<sequence length="382" mass="44508">MVQNNQHHHHRRRRNLLHNVDNKNRHSNDDDVDDQQNDGRQSINKDGNIIGEQNNSKQQQQQQHRSMNRNVFSHGNRSHVYSILSLPIWLRKIIISMSIMFIVYIYHHHYNNNQNRNQLQSSTNITMASINDNHLGSPFGQFKQCSNDYEQDRLQFKSCTPYKCGRFVSDSIVNDNEALELRLFAQTIFTMVQPNGGVAIFDLASGALSNGTQFINLYKLLKHLPDREKVIKQKIFDTFHVVRKKLLQTITMTFGIKSDHLYLTSPVFFTKINSKQAAKTLNDEYWHPHIDKFTYNTFHYTSLLYLATYQEEFSGGRFIFIDNDEKINNTIIEPKFGRISFFTSGSENQHMVEQVSNGERFALTIPFTCDPNKQVILPTTTI</sequence>
<evidence type="ECO:0000256" key="2">
    <source>
        <dbReference type="ARBA" id="ARBA00022723"/>
    </source>
</evidence>
<dbReference type="Proteomes" id="UP000790347">
    <property type="component" value="Unassembled WGS sequence"/>
</dbReference>
<dbReference type="EMBL" id="ASGP02000002">
    <property type="protein sequence ID" value="KAH9522585.1"/>
    <property type="molecule type" value="Genomic_DNA"/>
</dbReference>
<evidence type="ECO:0000313" key="9">
    <source>
        <dbReference type="Proteomes" id="UP000790347"/>
    </source>
</evidence>
<evidence type="ECO:0000256" key="6">
    <source>
        <dbReference type="SAM" id="MobiDB-lite"/>
    </source>
</evidence>
<evidence type="ECO:0000313" key="8">
    <source>
        <dbReference type="EMBL" id="KAH9522585.1"/>
    </source>
</evidence>
<dbReference type="Gene3D" id="2.60.120.620">
    <property type="entry name" value="q2cbj1_9rhob like domain"/>
    <property type="match status" value="1"/>
</dbReference>
<evidence type="ECO:0000256" key="1">
    <source>
        <dbReference type="ARBA" id="ARBA00001961"/>
    </source>
</evidence>
<comment type="cofactor">
    <cofactor evidence="1">
        <name>L-ascorbate</name>
        <dbReference type="ChEBI" id="CHEBI:38290"/>
    </cofactor>
</comment>
<dbReference type="SMART" id="SM00702">
    <property type="entry name" value="P4Hc"/>
    <property type="match status" value="1"/>
</dbReference>
<evidence type="ECO:0000256" key="4">
    <source>
        <dbReference type="ARBA" id="ARBA00023002"/>
    </source>
</evidence>
<organism evidence="8 9">
    <name type="scientific">Dermatophagoides farinae</name>
    <name type="common">American house dust mite</name>
    <dbReference type="NCBI Taxonomy" id="6954"/>
    <lineage>
        <taxon>Eukaryota</taxon>
        <taxon>Metazoa</taxon>
        <taxon>Ecdysozoa</taxon>
        <taxon>Arthropoda</taxon>
        <taxon>Chelicerata</taxon>
        <taxon>Arachnida</taxon>
        <taxon>Acari</taxon>
        <taxon>Acariformes</taxon>
        <taxon>Sarcoptiformes</taxon>
        <taxon>Astigmata</taxon>
        <taxon>Psoroptidia</taxon>
        <taxon>Analgoidea</taxon>
        <taxon>Pyroglyphidae</taxon>
        <taxon>Dermatophagoidinae</taxon>
        <taxon>Dermatophagoides</taxon>
    </lineage>
</organism>